<dbReference type="EMBL" id="SGXD01000002">
    <property type="protein sequence ID" value="RZS90234.1"/>
    <property type="molecule type" value="Genomic_DNA"/>
</dbReference>
<dbReference type="OrthoDB" id="9807064at2"/>
<dbReference type="Gene3D" id="2.30.30.100">
    <property type="match status" value="1"/>
</dbReference>
<dbReference type="Pfam" id="PF03099">
    <property type="entry name" value="BPL_LplA_LipB"/>
    <property type="match status" value="1"/>
</dbReference>
<keyword evidence="2" id="KW-0092">Biotin</keyword>
<dbReference type="AlphaFoldDB" id="A0A4Q7NTA8"/>
<dbReference type="SUPFAM" id="SSF55681">
    <property type="entry name" value="Class II aaRS and biotin synthetases"/>
    <property type="match status" value="1"/>
</dbReference>
<dbReference type="PANTHER" id="PTHR12835:SF5">
    <property type="entry name" value="BIOTIN--PROTEIN LIGASE"/>
    <property type="match status" value="1"/>
</dbReference>
<gene>
    <name evidence="5" type="ORF">EV189_2018</name>
</gene>
<dbReference type="InterPro" id="IPR003142">
    <property type="entry name" value="BPL_C"/>
</dbReference>
<protein>
    <recommendedName>
        <fullName evidence="3">biotin--[biotin carboxyl-carrier protein] ligase</fullName>
        <ecNumber evidence="3">6.3.4.15</ecNumber>
    </recommendedName>
</protein>
<dbReference type="InterPro" id="IPR004408">
    <property type="entry name" value="Biotin_CoA_COase_ligase"/>
</dbReference>
<reference evidence="5 6" key="1">
    <citation type="submission" date="2019-02" db="EMBL/GenBank/DDBJ databases">
        <title>Genomic Encyclopedia of Type Strains, Phase IV (KMG-IV): sequencing the most valuable type-strain genomes for metagenomic binning, comparative biology and taxonomic classification.</title>
        <authorList>
            <person name="Goeker M."/>
        </authorList>
    </citation>
    <scope>NUCLEOTIDE SEQUENCE [LARGE SCALE GENOMIC DNA]</scope>
    <source>
        <strain evidence="5 6">DSM 45622</strain>
    </source>
</reference>
<dbReference type="Proteomes" id="UP000293638">
    <property type="component" value="Unassembled WGS sequence"/>
</dbReference>
<dbReference type="EC" id="6.3.4.15" evidence="3"/>
<name>A0A4Q7NTA8_9ACTN</name>
<evidence type="ECO:0000313" key="5">
    <source>
        <dbReference type="EMBL" id="RZS90234.1"/>
    </source>
</evidence>
<evidence type="ECO:0000256" key="1">
    <source>
        <dbReference type="ARBA" id="ARBA00022598"/>
    </source>
</evidence>
<evidence type="ECO:0000256" key="3">
    <source>
        <dbReference type="ARBA" id="ARBA00024227"/>
    </source>
</evidence>
<feature type="domain" description="BPL/LPL catalytic" evidence="4">
    <location>
        <begin position="27"/>
        <end position="196"/>
    </location>
</feature>
<comment type="caution">
    <text evidence="5">The sequence shown here is derived from an EMBL/GenBank/DDBJ whole genome shotgun (WGS) entry which is preliminary data.</text>
</comment>
<dbReference type="Pfam" id="PF02237">
    <property type="entry name" value="BPL_C"/>
    <property type="match status" value="1"/>
</dbReference>
<dbReference type="NCBIfam" id="TIGR00121">
    <property type="entry name" value="birA_ligase"/>
    <property type="match status" value="1"/>
</dbReference>
<dbReference type="PANTHER" id="PTHR12835">
    <property type="entry name" value="BIOTIN PROTEIN LIGASE"/>
    <property type="match status" value="1"/>
</dbReference>
<dbReference type="RefSeq" id="WP_130492720.1">
    <property type="nucleotide sequence ID" value="NZ_SGXD01000002.1"/>
</dbReference>
<keyword evidence="1 5" id="KW-0436">Ligase</keyword>
<sequence length="261" mass="26579">MSKDTHPAVDLAAVAGALEQAGVGGFGLRVLPATGSTNDDLAALAREGAPDRTVLVADLQTGGRGRLGRQWEAPAGSSLAVSVLVRPALPVERWGWLPLLAGVAAVDAVAAVGVRAELKWPNDVRVGDRKLGGLLAEVVQPDGVVLGIGLNTTMREDELPVPDATSLLLAGAERAERGPVLGALLVELDRRLRALEEAGGDPAASGLAAAYAERCGTLGRHVSLELPGGEVVEGVADAVDDQGGLVVGGRSFSAGDVTHLR</sequence>
<organism evidence="5 6">
    <name type="scientific">Motilibacter rhizosphaerae</name>
    <dbReference type="NCBI Taxonomy" id="598652"/>
    <lineage>
        <taxon>Bacteria</taxon>
        <taxon>Bacillati</taxon>
        <taxon>Actinomycetota</taxon>
        <taxon>Actinomycetes</taxon>
        <taxon>Motilibacterales</taxon>
        <taxon>Motilibacteraceae</taxon>
        <taxon>Motilibacter</taxon>
    </lineage>
</organism>
<evidence type="ECO:0000259" key="4">
    <source>
        <dbReference type="PROSITE" id="PS51733"/>
    </source>
</evidence>
<accession>A0A4Q7NTA8</accession>
<dbReference type="PROSITE" id="PS51733">
    <property type="entry name" value="BPL_LPL_CATALYTIC"/>
    <property type="match status" value="1"/>
</dbReference>
<dbReference type="InterPro" id="IPR045864">
    <property type="entry name" value="aa-tRNA-synth_II/BPL/LPL"/>
</dbReference>
<evidence type="ECO:0000256" key="2">
    <source>
        <dbReference type="ARBA" id="ARBA00023267"/>
    </source>
</evidence>
<dbReference type="CDD" id="cd16442">
    <property type="entry name" value="BPL"/>
    <property type="match status" value="1"/>
</dbReference>
<keyword evidence="6" id="KW-1185">Reference proteome</keyword>
<proteinExistence type="predicted"/>
<evidence type="ECO:0000313" key="6">
    <source>
        <dbReference type="Proteomes" id="UP000293638"/>
    </source>
</evidence>
<dbReference type="InterPro" id="IPR004143">
    <property type="entry name" value="BPL_LPL_catalytic"/>
</dbReference>
<dbReference type="GO" id="GO:0005737">
    <property type="term" value="C:cytoplasm"/>
    <property type="evidence" value="ECO:0007669"/>
    <property type="project" value="TreeGrafter"/>
</dbReference>
<dbReference type="GO" id="GO:0004077">
    <property type="term" value="F:biotin--[biotin carboxyl-carrier protein] ligase activity"/>
    <property type="evidence" value="ECO:0007669"/>
    <property type="project" value="UniProtKB-EC"/>
</dbReference>
<dbReference type="Gene3D" id="3.30.930.10">
    <property type="entry name" value="Bira Bifunctional Protein, Domain 2"/>
    <property type="match status" value="1"/>
</dbReference>